<sequence>MRFKDRSDAGQKLAGVLAPYRSGDVRVLGLTRGGLSVALEVARALGAPLDLWVARKVRHPGRNKLTLGSVTEGGGVFLDAQAAPQSPLSGTALQDFVRGELEDVEKQARQLRGGPTPDVRDRVVLLVDDGMVTGATVAAALLALQQRGARQRIVAVGVATPAALELIRGRADAVHALTLKAGLREVAEVYDTFPSLNEDGLRRWLTRARDSSPVRASGVAPDVGGGWWF</sequence>
<dbReference type="GO" id="GO:0016740">
    <property type="term" value="F:transferase activity"/>
    <property type="evidence" value="ECO:0007669"/>
    <property type="project" value="UniProtKB-KW"/>
</dbReference>
<dbReference type="Pfam" id="PF00156">
    <property type="entry name" value="Pribosyltran"/>
    <property type="match status" value="1"/>
</dbReference>
<dbReference type="RefSeq" id="WP_120543124.1">
    <property type="nucleotide sequence ID" value="NZ_RAVZ01000189.1"/>
</dbReference>
<evidence type="ECO:0000259" key="1">
    <source>
        <dbReference type="Pfam" id="PF00156"/>
    </source>
</evidence>
<dbReference type="Gene3D" id="3.30.1310.20">
    <property type="entry name" value="PRTase-like"/>
    <property type="match status" value="1"/>
</dbReference>
<reference evidence="3" key="1">
    <citation type="submission" date="2018-09" db="EMBL/GenBank/DDBJ databases">
        <authorList>
            <person name="Livingstone P.G."/>
            <person name="Whitworth D.E."/>
        </authorList>
    </citation>
    <scope>NUCLEOTIDE SEQUENCE [LARGE SCALE GENOMIC DNA]</scope>
    <source>
        <strain evidence="3">CA054A</strain>
    </source>
</reference>
<dbReference type="InterPro" id="IPR000836">
    <property type="entry name" value="PRTase_dom"/>
</dbReference>
<dbReference type="Gene3D" id="3.40.50.2020">
    <property type="match status" value="1"/>
</dbReference>
<evidence type="ECO:0000313" key="3">
    <source>
        <dbReference type="Proteomes" id="UP000268094"/>
    </source>
</evidence>
<dbReference type="InterPro" id="IPR029057">
    <property type="entry name" value="PRTase-like"/>
</dbReference>
<accession>A0A3A8IJG2</accession>
<name>A0A3A8IJG2_9BACT</name>
<evidence type="ECO:0000313" key="2">
    <source>
        <dbReference type="EMBL" id="RKG82788.1"/>
    </source>
</evidence>
<dbReference type="CDD" id="cd06223">
    <property type="entry name" value="PRTases_typeI"/>
    <property type="match status" value="1"/>
</dbReference>
<dbReference type="AlphaFoldDB" id="A0A3A8IJG2"/>
<dbReference type="EMBL" id="RAVZ01000189">
    <property type="protein sequence ID" value="RKG82788.1"/>
    <property type="molecule type" value="Genomic_DNA"/>
</dbReference>
<organism evidence="2 3">
    <name type="scientific">Corallococcus terminator</name>
    <dbReference type="NCBI Taxonomy" id="2316733"/>
    <lineage>
        <taxon>Bacteria</taxon>
        <taxon>Pseudomonadati</taxon>
        <taxon>Myxococcota</taxon>
        <taxon>Myxococcia</taxon>
        <taxon>Myxococcales</taxon>
        <taxon>Cystobacterineae</taxon>
        <taxon>Myxococcaceae</taxon>
        <taxon>Corallococcus</taxon>
    </lineage>
</organism>
<keyword evidence="2" id="KW-0808">Transferase</keyword>
<protein>
    <submittedName>
        <fullName evidence="2">Phosphoribosyl transferase</fullName>
    </submittedName>
</protein>
<feature type="domain" description="Phosphoribosyltransferase" evidence="1">
    <location>
        <begin position="23"/>
        <end position="168"/>
    </location>
</feature>
<comment type="caution">
    <text evidence="2">The sequence shown here is derived from an EMBL/GenBank/DDBJ whole genome shotgun (WGS) entry which is preliminary data.</text>
</comment>
<keyword evidence="3" id="KW-1185">Reference proteome</keyword>
<dbReference type="OrthoDB" id="5421180at2"/>
<dbReference type="Proteomes" id="UP000268094">
    <property type="component" value="Unassembled WGS sequence"/>
</dbReference>
<dbReference type="SUPFAM" id="SSF53271">
    <property type="entry name" value="PRTase-like"/>
    <property type="match status" value="1"/>
</dbReference>
<proteinExistence type="predicted"/>
<gene>
    <name evidence="2" type="ORF">D7V88_24815</name>
</gene>